<dbReference type="VEuPathDB" id="FungiDB:CPSG_09706"/>
<keyword evidence="2" id="KW-1185">Reference proteome</keyword>
<sequence length="137" mass="15225">MAPYFSNPECDQKGITNTIQARHVQGCHPYSLGVSLKAKAVLKQKRRHLNPTGQQPCSFGLHIVICIKKQAFGSMANRHSKGRAARNEPMIDWQLQKGAVTLFGVKRAVGHDRPKVRRVQKSMYFGGHAAAILHVTI</sequence>
<evidence type="ECO:0000313" key="1">
    <source>
        <dbReference type="EMBL" id="EFW13667.1"/>
    </source>
</evidence>
<name>E9DIR3_COCPS</name>
<gene>
    <name evidence="1" type="ORF">CPSG_09706</name>
</gene>
<protein>
    <submittedName>
        <fullName evidence="1">Predicted protein</fullName>
    </submittedName>
</protein>
<dbReference type="HOGENOM" id="CLU_1864942_0_0_1"/>
<dbReference type="Proteomes" id="UP000002497">
    <property type="component" value="Unassembled WGS sequence"/>
</dbReference>
<proteinExistence type="predicted"/>
<accession>E9DIR3</accession>
<evidence type="ECO:0000313" key="2">
    <source>
        <dbReference type="Proteomes" id="UP000002497"/>
    </source>
</evidence>
<reference evidence="2" key="2">
    <citation type="submission" date="2010-03" db="EMBL/GenBank/DDBJ databases">
        <title>The genome sequence of Coccidioides posadasii strain Silveira.</title>
        <authorList>
            <consortium name="The Broad Institute Genome Sequencing Center for Infectious Disease"/>
            <person name="Neafsey D."/>
            <person name="Orbach M."/>
            <person name="Henn M.R."/>
            <person name="Cole G.T."/>
            <person name="Galgiani J."/>
            <person name="Gardner M.J."/>
            <person name="Kirkland T.N."/>
            <person name="Taylor J.W."/>
            <person name="Young S.K."/>
            <person name="Zeng Q."/>
            <person name="Koehrsen M."/>
            <person name="Alvarado L."/>
            <person name="Berlin A."/>
            <person name="Borenstein D."/>
            <person name="Chapman S.B."/>
            <person name="Chen Z."/>
            <person name="Engels R."/>
            <person name="Freedman E."/>
            <person name="Gellesch M."/>
            <person name="Goldberg J."/>
            <person name="Griggs A."/>
            <person name="Gujja S."/>
            <person name="Heilman E."/>
            <person name="Heiman D."/>
            <person name="Howarth C."/>
            <person name="Jen D."/>
            <person name="Larson L."/>
            <person name="Mehta T."/>
            <person name="Neiman D."/>
            <person name="Park D."/>
            <person name="Pearson M."/>
            <person name="Richards J."/>
            <person name="Roberts A."/>
            <person name="Saif S."/>
            <person name="Shea T."/>
            <person name="Shenoy N."/>
            <person name="Sisk P."/>
            <person name="Stolte C."/>
            <person name="Sykes S."/>
            <person name="Walk T."/>
            <person name="White J."/>
            <person name="Yandava C."/>
            <person name="Haas B."/>
            <person name="Nusbaum C."/>
            <person name="Birren B."/>
        </authorList>
    </citation>
    <scope>NUCLEOTIDE SEQUENCE [LARGE SCALE GENOMIC DNA]</scope>
    <source>
        <strain evidence="2">RMSCC 757 / Silveira</strain>
    </source>
</reference>
<dbReference type="AlphaFoldDB" id="E9DIR3"/>
<reference evidence="2" key="1">
    <citation type="journal article" date="2010" name="Genome Res.">
        <title>Population genomic sequencing of Coccidioides fungi reveals recent hybridization and transposon control.</title>
        <authorList>
            <person name="Neafsey D.E."/>
            <person name="Barker B.M."/>
            <person name="Sharpton T.J."/>
            <person name="Stajich J.E."/>
            <person name="Park D.J."/>
            <person name="Whiston E."/>
            <person name="Hung C.-Y."/>
            <person name="McMahan C."/>
            <person name="White J."/>
            <person name="Sykes S."/>
            <person name="Heiman D."/>
            <person name="Young S."/>
            <person name="Zeng Q."/>
            <person name="Abouelleil A."/>
            <person name="Aftuck L."/>
            <person name="Bessette D."/>
            <person name="Brown A."/>
            <person name="FitzGerald M."/>
            <person name="Lui A."/>
            <person name="Macdonald J.P."/>
            <person name="Priest M."/>
            <person name="Orbach M.J."/>
            <person name="Galgiani J.N."/>
            <person name="Kirkland T.N."/>
            <person name="Cole G.T."/>
            <person name="Birren B.W."/>
            <person name="Henn M.R."/>
            <person name="Taylor J.W."/>
            <person name="Rounsley S.D."/>
        </authorList>
    </citation>
    <scope>NUCLEOTIDE SEQUENCE [LARGE SCALE GENOMIC DNA]</scope>
    <source>
        <strain evidence="2">RMSCC 757 / Silveira</strain>
    </source>
</reference>
<dbReference type="EMBL" id="GL636512">
    <property type="protein sequence ID" value="EFW13667.1"/>
    <property type="molecule type" value="Genomic_DNA"/>
</dbReference>
<organism evidence="2">
    <name type="scientific">Coccidioides posadasii (strain RMSCC 757 / Silveira)</name>
    <name type="common">Valley fever fungus</name>
    <dbReference type="NCBI Taxonomy" id="443226"/>
    <lineage>
        <taxon>Eukaryota</taxon>
        <taxon>Fungi</taxon>
        <taxon>Dikarya</taxon>
        <taxon>Ascomycota</taxon>
        <taxon>Pezizomycotina</taxon>
        <taxon>Eurotiomycetes</taxon>
        <taxon>Eurotiomycetidae</taxon>
        <taxon>Onygenales</taxon>
        <taxon>Onygenaceae</taxon>
        <taxon>Coccidioides</taxon>
    </lineage>
</organism>